<evidence type="ECO:0000256" key="4">
    <source>
        <dbReference type="ARBA" id="ARBA00010058"/>
    </source>
</evidence>
<comment type="function">
    <text evidence="11">Choline transporter.</text>
</comment>
<gene>
    <name evidence="12" type="ORF">F2Q69_00033925</name>
</gene>
<evidence type="ECO:0000256" key="9">
    <source>
        <dbReference type="ARBA" id="ARBA00023203"/>
    </source>
</evidence>
<evidence type="ECO:0000256" key="11">
    <source>
        <dbReference type="RuleBase" id="RU368066"/>
    </source>
</evidence>
<comment type="similarity">
    <text evidence="3 11">Belongs to the CTL (choline transporter-like) family.</text>
</comment>
<comment type="caution">
    <text evidence="12">The sequence shown here is derived from an EMBL/GenBank/DDBJ whole genome shotgun (WGS) entry which is preliminary data.</text>
</comment>
<dbReference type="Gene3D" id="3.30.450.30">
    <property type="entry name" value="Dynein light chain 2a, cytoplasmic"/>
    <property type="match status" value="1"/>
</dbReference>
<name>A0A8S9SRW0_BRACR</name>
<accession>A0A8S9SRW0</accession>
<dbReference type="Pfam" id="PF04515">
    <property type="entry name" value="Choline_transpo"/>
    <property type="match status" value="1"/>
</dbReference>
<evidence type="ECO:0000256" key="5">
    <source>
        <dbReference type="ARBA" id="ARBA00022490"/>
    </source>
</evidence>
<dbReference type="PANTHER" id="PTHR11604">
    <property type="entry name" value="PROFILIN"/>
    <property type="match status" value="1"/>
</dbReference>
<keyword evidence="6" id="KW-0812">Transmembrane</keyword>
<organism evidence="12 13">
    <name type="scientific">Brassica cretica</name>
    <name type="common">Mustard</name>
    <dbReference type="NCBI Taxonomy" id="69181"/>
    <lineage>
        <taxon>Eukaryota</taxon>
        <taxon>Viridiplantae</taxon>
        <taxon>Streptophyta</taxon>
        <taxon>Embryophyta</taxon>
        <taxon>Tracheophyta</taxon>
        <taxon>Spermatophyta</taxon>
        <taxon>Magnoliopsida</taxon>
        <taxon>eudicotyledons</taxon>
        <taxon>Gunneridae</taxon>
        <taxon>Pentapetalae</taxon>
        <taxon>rosids</taxon>
        <taxon>malvids</taxon>
        <taxon>Brassicales</taxon>
        <taxon>Brassicaceae</taxon>
        <taxon>Brassiceae</taxon>
        <taxon>Brassica</taxon>
    </lineage>
</organism>
<dbReference type="InterPro" id="IPR005455">
    <property type="entry name" value="PFN_euk"/>
</dbReference>
<dbReference type="GO" id="GO:0005886">
    <property type="term" value="C:plasma membrane"/>
    <property type="evidence" value="ECO:0007669"/>
    <property type="project" value="UniProtKB-SubCell"/>
</dbReference>
<dbReference type="InterPro" id="IPR036140">
    <property type="entry name" value="PFN_sf"/>
</dbReference>
<dbReference type="Pfam" id="PF00235">
    <property type="entry name" value="Profilin"/>
    <property type="match status" value="1"/>
</dbReference>
<evidence type="ECO:0000256" key="10">
    <source>
        <dbReference type="ARBA" id="ARBA00023212"/>
    </source>
</evidence>
<dbReference type="GO" id="GO:0005938">
    <property type="term" value="C:cell cortex"/>
    <property type="evidence" value="ECO:0007669"/>
    <property type="project" value="TreeGrafter"/>
</dbReference>
<evidence type="ECO:0000313" key="13">
    <source>
        <dbReference type="Proteomes" id="UP000712600"/>
    </source>
</evidence>
<comment type="similarity">
    <text evidence="4">Belongs to the profilin family.</text>
</comment>
<reference evidence="12" key="1">
    <citation type="submission" date="2019-12" db="EMBL/GenBank/DDBJ databases">
        <title>Genome sequencing and annotation of Brassica cretica.</title>
        <authorList>
            <person name="Studholme D.J."/>
            <person name="Sarris P."/>
        </authorList>
    </citation>
    <scope>NUCLEOTIDE SEQUENCE</scope>
    <source>
        <strain evidence="12">PFS-109/04</strain>
        <tissue evidence="12">Leaf</tissue>
    </source>
</reference>
<evidence type="ECO:0000256" key="6">
    <source>
        <dbReference type="ARBA" id="ARBA00022692"/>
    </source>
</evidence>
<comment type="subcellular location">
    <subcellularLocation>
        <location evidence="11">Cell membrane</location>
        <topology evidence="11">Multi-pass membrane protein</topology>
    </subcellularLocation>
    <subcellularLocation>
        <location evidence="2">Cytoplasm</location>
        <location evidence="2">Cytoskeleton</location>
    </subcellularLocation>
    <subcellularLocation>
        <location evidence="1">Membrane</location>
        <topology evidence="1">Multi-pass membrane protein</topology>
    </subcellularLocation>
</comment>
<dbReference type="GO" id="GO:0005856">
    <property type="term" value="C:cytoskeleton"/>
    <property type="evidence" value="ECO:0007669"/>
    <property type="project" value="UniProtKB-SubCell"/>
</dbReference>
<dbReference type="InterPro" id="IPR007603">
    <property type="entry name" value="Choline_transptr-like"/>
</dbReference>
<keyword evidence="5" id="KW-0963">Cytoplasm</keyword>
<evidence type="ECO:0000313" key="12">
    <source>
        <dbReference type="EMBL" id="KAF3602864.1"/>
    </source>
</evidence>
<dbReference type="SUPFAM" id="SSF55770">
    <property type="entry name" value="Profilin (actin-binding protein)"/>
    <property type="match status" value="1"/>
</dbReference>
<keyword evidence="7" id="KW-1133">Transmembrane helix</keyword>
<dbReference type="PRINTS" id="PR00392">
    <property type="entry name" value="PROFILIN"/>
</dbReference>
<dbReference type="EMBL" id="QGKX02000004">
    <property type="protein sequence ID" value="KAF3602864.1"/>
    <property type="molecule type" value="Genomic_DNA"/>
</dbReference>
<dbReference type="Proteomes" id="UP000712600">
    <property type="component" value="Unassembled WGS sequence"/>
</dbReference>
<evidence type="ECO:0000256" key="7">
    <source>
        <dbReference type="ARBA" id="ARBA00022989"/>
    </source>
</evidence>
<evidence type="ECO:0000256" key="2">
    <source>
        <dbReference type="ARBA" id="ARBA00004245"/>
    </source>
</evidence>
<dbReference type="PRINTS" id="PR01640">
    <property type="entry name" value="PROFILINPLNT"/>
</dbReference>
<dbReference type="InterPro" id="IPR048278">
    <property type="entry name" value="PFN"/>
</dbReference>
<sequence length="258" mass="28255">MSPILDRIVRTDCGAWKCTSMVIWPKDKRVIAWKDLEGLKKIKETSWTQCITAGRCNGLAHSAGTAGDQLNSAGLSVQVMGSWAGSGQWPGHVGDPCVPMGWWALGGPSGFNARRWEGCVFLTLSPTLNEAACYNLGSVALGSLIVFFVEYVRFILEAIHRRRKLSGTTPDHCLRKSVASTAIFESGTLAQMGCSSVAQKYMVIKGEPNAFIRMKKGSGDVTIKKTTQALVFFMSTNDCDQCNIVVERFGDYLIDTWL</sequence>
<protein>
    <recommendedName>
        <fullName evidence="11">Choline transporter-like protein</fullName>
    </recommendedName>
</protein>
<keyword evidence="8" id="KW-0472">Membrane</keyword>
<keyword evidence="10" id="KW-0206">Cytoskeleton</keyword>
<evidence type="ECO:0000256" key="3">
    <source>
        <dbReference type="ARBA" id="ARBA00007168"/>
    </source>
</evidence>
<dbReference type="AlphaFoldDB" id="A0A8S9SRW0"/>
<evidence type="ECO:0000256" key="1">
    <source>
        <dbReference type="ARBA" id="ARBA00004141"/>
    </source>
</evidence>
<proteinExistence type="inferred from homology"/>
<dbReference type="PANTHER" id="PTHR11604:SF39">
    <property type="entry name" value="PROFILIN"/>
    <property type="match status" value="1"/>
</dbReference>
<keyword evidence="9" id="KW-0009">Actin-binding</keyword>
<dbReference type="GO" id="GO:0003785">
    <property type="term" value="F:actin monomer binding"/>
    <property type="evidence" value="ECO:0007669"/>
    <property type="project" value="TreeGrafter"/>
</dbReference>
<dbReference type="GO" id="GO:0022857">
    <property type="term" value="F:transmembrane transporter activity"/>
    <property type="evidence" value="ECO:0007669"/>
    <property type="project" value="UniProtKB-UniRule"/>
</dbReference>
<evidence type="ECO:0000256" key="8">
    <source>
        <dbReference type="ARBA" id="ARBA00023136"/>
    </source>
</evidence>